<organism evidence="6 7">
    <name type="scientific">Anaeroselena agilis</name>
    <dbReference type="NCBI Taxonomy" id="3063788"/>
    <lineage>
        <taxon>Bacteria</taxon>
        <taxon>Bacillati</taxon>
        <taxon>Bacillota</taxon>
        <taxon>Negativicutes</taxon>
        <taxon>Acetonemataceae</taxon>
        <taxon>Anaeroselena</taxon>
    </lineage>
</organism>
<evidence type="ECO:0000256" key="2">
    <source>
        <dbReference type="ARBA" id="ARBA00022723"/>
    </source>
</evidence>
<sequence>MGEQERFRRPTPDWEEGRAKNVTFIVTEDCQLRCKYCYLVGKNPGRRMDFACARKTVDYLLQERALFAEPSVIWEFIGGEPLLEIELIDRISDYIKLRMYDTNHPWFDSYRFSLSTNGLMYGDPRVQRYIFKNHGHLSIGITIDGIREKHDTARVFPDGRGSYDAVAANIPLWLKQFPDAGTKVTVAHDDLPYIKESVLHIWSLGVKTVNINVVFEDVWQPGDDALLEEQLVSLADEIVDRELYREYACSFFDDTIGKPLDPAGDNQNWCGSGRMLAVGAKGEFYPCVRFAPHSMSGKQPRVVGNCEDGVNTNLLRPFLALTRLAQSPPECAACEVASGCAWCQGLNYEAADTDTIYQRATYICLMHKARVRANRYFRDRLGRKRGES</sequence>
<proteinExistence type="predicted"/>
<dbReference type="Proteomes" id="UP001254848">
    <property type="component" value="Unassembled WGS sequence"/>
</dbReference>
<name>A0ABU3P1J9_9FIRM</name>
<dbReference type="InterPro" id="IPR058240">
    <property type="entry name" value="rSAM_sf"/>
</dbReference>
<evidence type="ECO:0000259" key="5">
    <source>
        <dbReference type="Pfam" id="PF04055"/>
    </source>
</evidence>
<dbReference type="RefSeq" id="WP_413780900.1">
    <property type="nucleotide sequence ID" value="NZ_JAUOZS010000001.1"/>
</dbReference>
<evidence type="ECO:0000256" key="4">
    <source>
        <dbReference type="ARBA" id="ARBA00023014"/>
    </source>
</evidence>
<keyword evidence="4" id="KW-0411">Iron-sulfur</keyword>
<keyword evidence="3" id="KW-0408">Iron</keyword>
<comment type="caution">
    <text evidence="6">The sequence shown here is derived from an EMBL/GenBank/DDBJ whole genome shotgun (WGS) entry which is preliminary data.</text>
</comment>
<dbReference type="Pfam" id="PF04055">
    <property type="entry name" value="Radical_SAM"/>
    <property type="match status" value="1"/>
</dbReference>
<dbReference type="NCBIfam" id="TIGR04115">
    <property type="entry name" value="rSAM_Cxxx_rpt"/>
    <property type="match status" value="1"/>
</dbReference>
<accession>A0ABU3P1J9</accession>
<dbReference type="InterPro" id="IPR013785">
    <property type="entry name" value="Aldolase_TIM"/>
</dbReference>
<dbReference type="InterPro" id="IPR007197">
    <property type="entry name" value="rSAM"/>
</dbReference>
<dbReference type="InterPro" id="IPR023867">
    <property type="entry name" value="Sulphatase_maturase_rSAM"/>
</dbReference>
<evidence type="ECO:0000313" key="7">
    <source>
        <dbReference type="Proteomes" id="UP001254848"/>
    </source>
</evidence>
<keyword evidence="7" id="KW-1185">Reference proteome</keyword>
<dbReference type="SUPFAM" id="SSF102114">
    <property type="entry name" value="Radical SAM enzymes"/>
    <property type="match status" value="1"/>
</dbReference>
<dbReference type="PANTHER" id="PTHR43273">
    <property type="entry name" value="ANAEROBIC SULFATASE-MATURATING ENZYME HOMOLOG ASLB-RELATED"/>
    <property type="match status" value="1"/>
</dbReference>
<dbReference type="InterPro" id="IPR026412">
    <property type="entry name" value="rSAM_Cxxx_rpt"/>
</dbReference>
<dbReference type="Gene3D" id="3.20.20.70">
    <property type="entry name" value="Aldolase class I"/>
    <property type="match status" value="1"/>
</dbReference>
<evidence type="ECO:0000313" key="6">
    <source>
        <dbReference type="EMBL" id="MDT8902418.1"/>
    </source>
</evidence>
<keyword evidence="2" id="KW-0479">Metal-binding</keyword>
<dbReference type="SFLD" id="SFLDG01386">
    <property type="entry name" value="main_SPASM_domain-containing"/>
    <property type="match status" value="1"/>
</dbReference>
<reference evidence="6 7" key="1">
    <citation type="submission" date="2023-07" db="EMBL/GenBank/DDBJ databases">
        <title>The novel representative of Negativicutes class, Anaeroselena agilis gen. nov. sp. nov.</title>
        <authorList>
            <person name="Prokofeva M.I."/>
            <person name="Elcheninov A.G."/>
            <person name="Klyukina A."/>
            <person name="Kublanov I.V."/>
            <person name="Frolov E.N."/>
            <person name="Podosokorskaya O.A."/>
        </authorList>
    </citation>
    <scope>NUCLEOTIDE SEQUENCE [LARGE SCALE GENOMIC DNA]</scope>
    <source>
        <strain evidence="6 7">4137-cl</strain>
    </source>
</reference>
<dbReference type="SFLD" id="SFLDG01384">
    <property type="entry name" value="thioether_bond_formation_requi"/>
    <property type="match status" value="1"/>
</dbReference>
<dbReference type="SFLD" id="SFLDG01067">
    <property type="entry name" value="SPASM/twitch_domain_containing"/>
    <property type="match status" value="1"/>
</dbReference>
<keyword evidence="1" id="KW-0949">S-adenosyl-L-methionine</keyword>
<dbReference type="CDD" id="cd01335">
    <property type="entry name" value="Radical_SAM"/>
    <property type="match status" value="1"/>
</dbReference>
<dbReference type="EMBL" id="JAUOZS010000001">
    <property type="protein sequence ID" value="MDT8902418.1"/>
    <property type="molecule type" value="Genomic_DNA"/>
</dbReference>
<feature type="domain" description="Radical SAM core" evidence="5">
    <location>
        <begin position="25"/>
        <end position="181"/>
    </location>
</feature>
<evidence type="ECO:0000256" key="3">
    <source>
        <dbReference type="ARBA" id="ARBA00023004"/>
    </source>
</evidence>
<evidence type="ECO:0000256" key="1">
    <source>
        <dbReference type="ARBA" id="ARBA00022691"/>
    </source>
</evidence>
<dbReference type="PANTHER" id="PTHR43273:SF8">
    <property type="entry name" value="RADICAL SAM DOMAIN PROTEIN"/>
    <property type="match status" value="1"/>
</dbReference>
<dbReference type="SFLD" id="SFLDS00029">
    <property type="entry name" value="Radical_SAM"/>
    <property type="match status" value="1"/>
</dbReference>
<gene>
    <name evidence="6" type="ORF">Q4T40_14305</name>
</gene>
<protein>
    <submittedName>
        <fullName evidence="6">Radical SAM peptide maturase, CXXX-repeat target family</fullName>
    </submittedName>
</protein>